<comment type="similarity">
    <text evidence="1">Belongs to the NapD family.</text>
</comment>
<organism evidence="2 3">
    <name type="scientific">Anoxybacillus andreesenii</name>
    <dbReference type="NCBI Taxonomy" id="1325932"/>
    <lineage>
        <taxon>Bacteria</taxon>
        <taxon>Bacillati</taxon>
        <taxon>Bacillota</taxon>
        <taxon>Bacilli</taxon>
        <taxon>Bacillales</taxon>
        <taxon>Anoxybacillaceae</taxon>
        <taxon>Anoxybacillus</taxon>
    </lineage>
</organism>
<evidence type="ECO:0000256" key="1">
    <source>
        <dbReference type="HAMAP-Rule" id="MF_02200"/>
    </source>
</evidence>
<keyword evidence="1" id="KW-0963">Cytoplasm</keyword>
<dbReference type="EMBL" id="JAUSTU010000014">
    <property type="protein sequence ID" value="MDQ0156697.1"/>
    <property type="molecule type" value="Genomic_DNA"/>
</dbReference>
<comment type="subcellular location">
    <subcellularLocation>
        <location evidence="1">Cytoplasm</location>
    </subcellularLocation>
</comment>
<sequence>MVISGLYLETVPGKAFLAAEELAKKEGVEVHHIEEDYKIVITLETETADQSYKIADSFKEIDGILTICLVYSNFEEDPFCQQAADWL</sequence>
<name>A0ABT9V6X0_9BACL</name>
<keyword evidence="1" id="KW-0143">Chaperone</keyword>
<gene>
    <name evidence="1" type="primary">napD</name>
    <name evidence="2" type="ORF">J2S07_003018</name>
</gene>
<dbReference type="Gene3D" id="3.30.70.920">
    <property type="match status" value="1"/>
</dbReference>
<evidence type="ECO:0000313" key="2">
    <source>
        <dbReference type="EMBL" id="MDQ0156697.1"/>
    </source>
</evidence>
<comment type="subunit">
    <text evidence="1">Interacts with the cytoplasmic NapA precursor.</text>
</comment>
<dbReference type="Pfam" id="PF03927">
    <property type="entry name" value="NapD"/>
    <property type="match status" value="1"/>
</dbReference>
<dbReference type="HAMAP" id="MF_02200">
    <property type="entry name" value="NapD"/>
    <property type="match status" value="1"/>
</dbReference>
<dbReference type="InterPro" id="IPR005623">
    <property type="entry name" value="Chaperone_NapD_NO3_reduct"/>
</dbReference>
<proteinExistence type="inferred from homology"/>
<reference evidence="2 3" key="1">
    <citation type="submission" date="2023-07" db="EMBL/GenBank/DDBJ databases">
        <title>Genomic Encyclopedia of Type Strains, Phase IV (KMG-IV): sequencing the most valuable type-strain genomes for metagenomic binning, comparative biology and taxonomic classification.</title>
        <authorList>
            <person name="Goeker M."/>
        </authorList>
    </citation>
    <scope>NUCLEOTIDE SEQUENCE [LARGE SCALE GENOMIC DNA]</scope>
    <source>
        <strain evidence="2 3">DSM 23948</strain>
    </source>
</reference>
<comment type="caution">
    <text evidence="2">The sequence shown here is derived from an EMBL/GenBank/DDBJ whole genome shotgun (WGS) entry which is preliminary data.</text>
</comment>
<accession>A0ABT9V6X0</accession>
<dbReference type="RefSeq" id="WP_307151199.1">
    <property type="nucleotide sequence ID" value="NZ_JAUSTU010000014.1"/>
</dbReference>
<keyword evidence="3" id="KW-1185">Reference proteome</keyword>
<comment type="function">
    <text evidence="1">Chaperone for NapA, the catalytic subunit of the periplasmic nitrate reductase. It binds directly and specifically to the twin-arginine signal peptide of NapA, preventing premature interaction with the Tat translocase and premature export.</text>
</comment>
<evidence type="ECO:0000313" key="3">
    <source>
        <dbReference type="Proteomes" id="UP001231362"/>
    </source>
</evidence>
<protein>
    <recommendedName>
        <fullName evidence="1">Chaperone NapD</fullName>
    </recommendedName>
    <alternativeName>
        <fullName evidence="1">NapA signal peptide-binding chaperone NapD</fullName>
    </alternativeName>
</protein>
<dbReference type="Proteomes" id="UP001231362">
    <property type="component" value="Unassembled WGS sequence"/>
</dbReference>